<feature type="coiled-coil region" evidence="3">
    <location>
        <begin position="549"/>
        <end position="576"/>
    </location>
</feature>
<evidence type="ECO:0000313" key="5">
    <source>
        <dbReference type="EMBL" id="QYZ79914.1"/>
    </source>
</evidence>
<keyword evidence="1 3" id="KW-0175">Coiled coil</keyword>
<dbReference type="SUPFAM" id="SSF52540">
    <property type="entry name" value="P-loop containing nucleoside triphosphate hydrolases"/>
    <property type="match status" value="1"/>
</dbReference>
<organism evidence="5 6">
    <name type="scientific">Methanofollis formosanus</name>
    <dbReference type="NCBI Taxonomy" id="299308"/>
    <lineage>
        <taxon>Archaea</taxon>
        <taxon>Methanobacteriati</taxon>
        <taxon>Methanobacteriota</taxon>
        <taxon>Stenosarchaea group</taxon>
        <taxon>Methanomicrobia</taxon>
        <taxon>Methanomicrobiales</taxon>
        <taxon>Methanomicrobiaceae</taxon>
        <taxon>Methanofollis</taxon>
    </lineage>
</organism>
<gene>
    <name evidence="5" type="ORF">E2N92_11015</name>
</gene>
<evidence type="ECO:0000256" key="1">
    <source>
        <dbReference type="ARBA" id="ARBA00023054"/>
    </source>
</evidence>
<reference evidence="5" key="1">
    <citation type="journal article" date="2005" name="Int. J. Syst. Evol. Microbiol.">
        <title>Methanofollis formosanus sp. nov., isolated from a fish pond.</title>
        <authorList>
            <person name="Wu S.Y."/>
            <person name="Chen S.C."/>
            <person name="Lai M.C."/>
        </authorList>
    </citation>
    <scope>NUCLEOTIDE SEQUENCE</scope>
    <source>
        <strain evidence="5">ML15</strain>
    </source>
</reference>
<dbReference type="Gene3D" id="1.10.287.510">
    <property type="entry name" value="Helix hairpin bin"/>
    <property type="match status" value="1"/>
</dbReference>
<sequence length="1059" mass="116420">MLLHRLVLRNFKRYREEEIGFRDGITGIVGNNGAGKSSITDAVLFALYGVQGGVDAEYVVSSFAGPKDRCEVRLEFAAGGEEYVVQRTFRKTAGSTQHKASLFMLGGEKQLAEGVSAVAAEVQRVLGMGPADFRSTVFAAQKDLLALLDERPAARKEWFMKMLGIDYLKEEGQAVLKAELDSVEAEIVKAGGALSVIDEESVQEGLEACRAAVAGAGEQVKACHEALSALRAEAKEAGAEVETLEAAEREAIRLAETEGAGRSEIDRLRSKSAALEREVEAVSKNLGDYEALAAAETEYEAIVSTYEEWRGRKHDHDLLVERQNALQAEKVREVERLDALSAALGRLDADAARCRELEPSVTRREEVRGELETLKADEERHRRLCEALRLAEQHFSGVERRAAGLGREVSTLRQKDTERAALEPEVARYDERRRLKEVLDAAAVHHREASRLREEARSVRAEHATLEDLIRNLRRDAAALGDPAMALEEAEQRRATLASALATARAGREAAADRDASARAHLQEIEALGPESCCPTCHQPLRTHYPDLVAGLEEEAAAAEQEVVALDVEIAGTERERVAVEEEIADIAGRCRTLQGLQVEIAAREEALAERARRCDLLMARCEAEDQAVAALGIGAYDPERHEEVVRDLASLSELRARYDRLSGEAAALPGKFEALDALDAEGSTALLAVEVARADCAAHPYDPTRKAGLEEEAGRLEALWQEYVAARARGEGRQKVEEEYAAVKTGLDRLDGALAGCTAEMKVLDFDPETYARLGEERRAAEERHRSYLSLAREAARLPDLKNRLSTLASETGAAETHLAGVLAAQETLGFDPDRLAGVRARARTIAEAAQAQREEVSRLQAEVRHLKEREEELKTKVQQARAIRAAITGFEEEQENLKLTRTLLSEYTTYLLGVVRGHLEGVVGEVLGEITDGRYDTVTFDDDFTLMVNDMGADYPAARFSGGEQDDIAIALRIALSRYLAAMRGMGDPAVLIFDEIFGSQDEERRTNLVRALRTQEAHFPQIFLISHIAEVHEEFETTLRVEPGPGPESHIEEASR</sequence>
<evidence type="ECO:0000313" key="6">
    <source>
        <dbReference type="Proteomes" id="UP000826709"/>
    </source>
</evidence>
<dbReference type="PANTHER" id="PTHR32114:SF2">
    <property type="entry name" value="ABC TRANSPORTER ABCH.3"/>
    <property type="match status" value="1"/>
</dbReference>
<accession>A0A8G1A3U3</accession>
<dbReference type="EMBL" id="CP037968">
    <property type="protein sequence ID" value="QYZ79914.1"/>
    <property type="molecule type" value="Genomic_DNA"/>
</dbReference>
<dbReference type="AlphaFoldDB" id="A0A8G1A3U3"/>
<dbReference type="Gene3D" id="3.40.50.300">
    <property type="entry name" value="P-loop containing nucleotide triphosphate hydrolases"/>
    <property type="match status" value="2"/>
</dbReference>
<name>A0A8G1A3U3_9EURY</name>
<dbReference type="InterPro" id="IPR003395">
    <property type="entry name" value="RecF/RecN/SMC_N"/>
</dbReference>
<dbReference type="Pfam" id="PF02463">
    <property type="entry name" value="SMC_N"/>
    <property type="match status" value="1"/>
</dbReference>
<protein>
    <submittedName>
        <fullName evidence="5">SMC family ATPase</fullName>
    </submittedName>
</protein>
<evidence type="ECO:0000256" key="2">
    <source>
        <dbReference type="ARBA" id="ARBA00049666"/>
    </source>
</evidence>
<dbReference type="RefSeq" id="WP_220681223.1">
    <property type="nucleotide sequence ID" value="NZ_CP037968.1"/>
</dbReference>
<feature type="coiled-coil region" evidence="3">
    <location>
        <begin position="227"/>
        <end position="292"/>
    </location>
</feature>
<reference evidence="5" key="2">
    <citation type="submission" date="2019-03" db="EMBL/GenBank/DDBJ databases">
        <authorList>
            <person name="Chen S.-C."/>
            <person name="Wu S.-Y."/>
            <person name="Lai M.-C."/>
        </authorList>
    </citation>
    <scope>NUCLEOTIDE SEQUENCE</scope>
    <source>
        <strain evidence="5">ML15</strain>
    </source>
</reference>
<comment type="similarity">
    <text evidence="2">Belongs to the Sph1/Sph2 family.</text>
</comment>
<dbReference type="InterPro" id="IPR027417">
    <property type="entry name" value="P-loop_NTPase"/>
</dbReference>
<evidence type="ECO:0000259" key="4">
    <source>
        <dbReference type="Pfam" id="PF02463"/>
    </source>
</evidence>
<dbReference type="OrthoDB" id="25344at2157"/>
<feature type="coiled-coil region" evidence="3">
    <location>
        <begin position="449"/>
        <end position="476"/>
    </location>
</feature>
<dbReference type="KEGG" id="mfk:E2N92_11015"/>
<dbReference type="PANTHER" id="PTHR32114">
    <property type="entry name" value="ABC TRANSPORTER ABCH.3"/>
    <property type="match status" value="1"/>
</dbReference>
<proteinExistence type="inferred from homology"/>
<feature type="coiled-coil region" evidence="3">
    <location>
        <begin position="844"/>
        <end position="885"/>
    </location>
</feature>
<feature type="domain" description="RecF/RecN/SMC N-terminal" evidence="4">
    <location>
        <begin position="3"/>
        <end position="1045"/>
    </location>
</feature>
<dbReference type="Proteomes" id="UP000826709">
    <property type="component" value="Chromosome"/>
</dbReference>
<evidence type="ECO:0000256" key="3">
    <source>
        <dbReference type="SAM" id="Coils"/>
    </source>
</evidence>
<keyword evidence="6" id="KW-1185">Reference proteome</keyword>